<protein>
    <submittedName>
        <fullName evidence="5">Uncharacterized phage protein gp47/JayE</fullName>
    </submittedName>
</protein>
<accession>A0A1G7H8U8</accession>
<keyword evidence="6" id="KW-1185">Reference proteome</keyword>
<evidence type="ECO:0000259" key="3">
    <source>
        <dbReference type="Pfam" id="PF26078"/>
    </source>
</evidence>
<reference evidence="5 6" key="1">
    <citation type="submission" date="2016-10" db="EMBL/GenBank/DDBJ databases">
        <authorList>
            <person name="de Groot N.N."/>
        </authorList>
    </citation>
    <scope>NUCLEOTIDE SEQUENCE [LARGE SCALE GENOMIC DNA]</scope>
    <source>
        <strain evidence="5 6">DSM 28129</strain>
    </source>
</reference>
<dbReference type="PANTHER" id="PTHR37829">
    <property type="entry name" value="PHAGE-LIKE ELEMENT PBSX PROTEIN XKDT"/>
    <property type="match status" value="1"/>
</dbReference>
<evidence type="ECO:0000259" key="4">
    <source>
        <dbReference type="Pfam" id="PF26079"/>
    </source>
</evidence>
<organism evidence="5 6">
    <name type="scientific">Fontibacillus panacisegetis</name>
    <dbReference type="NCBI Taxonomy" id="670482"/>
    <lineage>
        <taxon>Bacteria</taxon>
        <taxon>Bacillati</taxon>
        <taxon>Bacillota</taxon>
        <taxon>Bacilli</taxon>
        <taxon>Bacillales</taxon>
        <taxon>Paenibacillaceae</taxon>
        <taxon>Fontibacillus</taxon>
    </lineage>
</organism>
<dbReference type="InterPro" id="IPR058530">
    <property type="entry name" value="Baseplate_J-like_C"/>
</dbReference>
<evidence type="ECO:0000313" key="5">
    <source>
        <dbReference type="EMBL" id="SDE96838.1"/>
    </source>
</evidence>
<sequence>MFENQTKEAILERMRKASPEGIDTRQGSITYDLLSPAAIELAHAYIALDQVLKFGFASSEQPSEFLDLRAGEFGITRRPSVQAEGKIIFTGDEETILRKGILVSTDEEEAIVFVTTEDGTIKQGTATIKATAVLGGSRGNVDAGRIKLVLGNLSGVISVTNPEEFKNGAETESDESLLVRYFDRVRRPATSGNVWHYRQWAMEVRGVGDVKVFPTWNGGGTVKLSILSEDKREPNEEIIEAVKKAVDERRPVGANVTVSPAKEVKINVSARVTLTSGTKLDDVKVQFASKLEHFLADLAFKTNIVSYNRIFGLLLDIEVVTDFKEFSINGVSNQNLIIGEDQVAVAGAVNFVV</sequence>
<dbReference type="EMBL" id="FNBG01000004">
    <property type="protein sequence ID" value="SDE96838.1"/>
    <property type="molecule type" value="Genomic_DNA"/>
</dbReference>
<gene>
    <name evidence="5" type="ORF">SAMN04488542_10457</name>
</gene>
<name>A0A1G7H8U8_9BACL</name>
<evidence type="ECO:0000256" key="1">
    <source>
        <dbReference type="ARBA" id="ARBA00038087"/>
    </source>
</evidence>
<dbReference type="Pfam" id="PF04865">
    <property type="entry name" value="Baseplate_J"/>
    <property type="match status" value="1"/>
</dbReference>
<feature type="domain" description="Baseplate J-like C-terminal" evidence="4">
    <location>
        <begin position="266"/>
        <end position="351"/>
    </location>
</feature>
<comment type="similarity">
    <text evidence="1">Belongs to the Mu gp47/PBSX XkdT family.</text>
</comment>
<dbReference type="Proteomes" id="UP000198972">
    <property type="component" value="Unassembled WGS sequence"/>
</dbReference>
<dbReference type="InterPro" id="IPR052399">
    <property type="entry name" value="Phage_Baseplate_Assmbl_Protein"/>
</dbReference>
<feature type="domain" description="Baseplate protein J-like barrel" evidence="2">
    <location>
        <begin position="87"/>
        <end position="168"/>
    </location>
</feature>
<dbReference type="Pfam" id="PF26078">
    <property type="entry name" value="Baseplate_J_M"/>
    <property type="match status" value="1"/>
</dbReference>
<dbReference type="RefSeq" id="WP_091227411.1">
    <property type="nucleotide sequence ID" value="NZ_FNBG01000004.1"/>
</dbReference>
<dbReference type="InterPro" id="IPR058531">
    <property type="entry name" value="Baseplate_J_M"/>
</dbReference>
<dbReference type="AlphaFoldDB" id="A0A1G7H8U8"/>
<dbReference type="STRING" id="670482.SAMN04488542_10457"/>
<evidence type="ECO:0000259" key="2">
    <source>
        <dbReference type="Pfam" id="PF04865"/>
    </source>
</evidence>
<dbReference type="InterPro" id="IPR006949">
    <property type="entry name" value="Barrel_Baseplate_J-like"/>
</dbReference>
<feature type="domain" description="Baseplate J-like central" evidence="3">
    <location>
        <begin position="189"/>
        <end position="259"/>
    </location>
</feature>
<proteinExistence type="inferred from homology"/>
<evidence type="ECO:0000313" key="6">
    <source>
        <dbReference type="Proteomes" id="UP000198972"/>
    </source>
</evidence>
<dbReference type="OrthoDB" id="2554267at2"/>
<dbReference type="Pfam" id="PF26079">
    <property type="entry name" value="Baseplate_J_C"/>
    <property type="match status" value="1"/>
</dbReference>
<dbReference type="PANTHER" id="PTHR37829:SF3">
    <property type="entry name" value="PROTEIN JAYE-RELATED"/>
    <property type="match status" value="1"/>
</dbReference>